<evidence type="ECO:0000256" key="3">
    <source>
        <dbReference type="ARBA" id="ARBA00022884"/>
    </source>
</evidence>
<dbReference type="InterPro" id="IPR028333">
    <property type="entry name" value="Ribosomal_uS17_arc/euk"/>
</dbReference>
<proteinExistence type="inferred from homology"/>
<keyword evidence="3 6" id="KW-0694">RNA-binding</keyword>
<evidence type="ECO:0000256" key="6">
    <source>
        <dbReference type="HAMAP-Rule" id="MF_01345"/>
    </source>
</evidence>
<dbReference type="EMBL" id="KF900391">
    <property type="protein sequence ID" value="AIE93345.1"/>
    <property type="molecule type" value="Genomic_DNA"/>
</dbReference>
<protein>
    <recommendedName>
        <fullName evidence="6">Small ribosomal subunit protein uS17</fullName>
    </recommendedName>
</protein>
<accession>A0A075FNY3</accession>
<reference evidence="7" key="1">
    <citation type="journal article" date="2014" name="Genome Biol. Evol.">
        <title>Pangenome evidence for extensive interdomain horizontal transfer affecting lineage core and shell genes in uncultured planktonic thaumarchaeota and euryarchaeota.</title>
        <authorList>
            <person name="Deschamps P."/>
            <person name="Zivanovic Y."/>
            <person name="Moreira D."/>
            <person name="Rodriguez-Valera F."/>
            <person name="Lopez-Garcia P."/>
        </authorList>
    </citation>
    <scope>NUCLEOTIDE SEQUENCE</scope>
</reference>
<organism evidence="7">
    <name type="scientific">uncultured marine thaumarchaeote AD1000_33_G09</name>
    <dbReference type="NCBI Taxonomy" id="1455909"/>
    <lineage>
        <taxon>Archaea</taxon>
        <taxon>Nitrososphaerota</taxon>
        <taxon>environmental samples</taxon>
    </lineage>
</organism>
<dbReference type="Gene3D" id="2.40.50.1000">
    <property type="match status" value="1"/>
</dbReference>
<dbReference type="InterPro" id="IPR000266">
    <property type="entry name" value="Ribosomal_uS17"/>
</dbReference>
<dbReference type="PANTHER" id="PTHR10744:SF9">
    <property type="entry name" value="40S RIBOSOMAL PROTEIN S11-RELATED"/>
    <property type="match status" value="1"/>
</dbReference>
<keyword evidence="2 6" id="KW-0699">rRNA-binding</keyword>
<sequence length="106" mass="12276">MKNIGLNIEQPTTDCDDHHCPFHGQISIRGKLIQAKLIKTKARRTAVVRIEFFHYVKKYMRYEKRRRNIIAHISPCLNVNDNDSVTIGECRPLSKNVSFVVLGRVN</sequence>
<evidence type="ECO:0000256" key="4">
    <source>
        <dbReference type="ARBA" id="ARBA00022980"/>
    </source>
</evidence>
<dbReference type="GO" id="GO:0019843">
    <property type="term" value="F:rRNA binding"/>
    <property type="evidence" value="ECO:0007669"/>
    <property type="project" value="UniProtKB-UniRule"/>
</dbReference>
<keyword evidence="5 6" id="KW-0687">Ribonucleoprotein</keyword>
<comment type="subunit">
    <text evidence="6">Part of the 30S ribosomal subunit.</text>
</comment>
<dbReference type="InterPro" id="IPR019978">
    <property type="entry name" value="Ribosomal_uS17_archaeal"/>
</dbReference>
<dbReference type="PRINTS" id="PR00973">
    <property type="entry name" value="RIBOSOMALS17"/>
</dbReference>
<dbReference type="NCBIfam" id="TIGR03630">
    <property type="entry name" value="uS17_arch"/>
    <property type="match status" value="1"/>
</dbReference>
<evidence type="ECO:0000256" key="1">
    <source>
        <dbReference type="ARBA" id="ARBA00010254"/>
    </source>
</evidence>
<keyword evidence="4 6" id="KW-0689">Ribosomal protein</keyword>
<evidence type="ECO:0000256" key="2">
    <source>
        <dbReference type="ARBA" id="ARBA00022730"/>
    </source>
</evidence>
<dbReference type="SUPFAM" id="SSF50249">
    <property type="entry name" value="Nucleic acid-binding proteins"/>
    <property type="match status" value="1"/>
</dbReference>
<evidence type="ECO:0000313" key="7">
    <source>
        <dbReference type="EMBL" id="AIE93345.1"/>
    </source>
</evidence>
<gene>
    <name evidence="7" type="primary">RP-S17</name>
    <name evidence="6" type="synonym">rps17</name>
    <name evidence="7" type="synonym">rpsQ</name>
</gene>
<dbReference type="AlphaFoldDB" id="A0A075FNY3"/>
<comment type="function">
    <text evidence="6">One of the primary rRNA binding proteins, it binds specifically to the 5'-end of 16S ribosomal RNA.</text>
</comment>
<dbReference type="GO" id="GO:0022627">
    <property type="term" value="C:cytosolic small ribosomal subunit"/>
    <property type="evidence" value="ECO:0007669"/>
    <property type="project" value="UniProtKB-UniRule"/>
</dbReference>
<dbReference type="NCBIfam" id="NF006345">
    <property type="entry name" value="PRK08572.1"/>
    <property type="match status" value="1"/>
</dbReference>
<dbReference type="InterPro" id="IPR012340">
    <property type="entry name" value="NA-bd_OB-fold"/>
</dbReference>
<dbReference type="GO" id="GO:0003735">
    <property type="term" value="F:structural constituent of ribosome"/>
    <property type="evidence" value="ECO:0007669"/>
    <property type="project" value="UniProtKB-UniRule"/>
</dbReference>
<comment type="similarity">
    <text evidence="1 6">Belongs to the universal ribosomal protein uS17 family.</text>
</comment>
<dbReference type="CDD" id="cd00364">
    <property type="entry name" value="Ribosomal_uS17"/>
    <property type="match status" value="1"/>
</dbReference>
<name>A0A075FNY3_9ARCH</name>
<dbReference type="PANTHER" id="PTHR10744">
    <property type="entry name" value="40S RIBOSOMAL PROTEIN S11 FAMILY MEMBER"/>
    <property type="match status" value="1"/>
</dbReference>
<dbReference type="GO" id="GO:0006412">
    <property type="term" value="P:translation"/>
    <property type="evidence" value="ECO:0007669"/>
    <property type="project" value="UniProtKB-UniRule"/>
</dbReference>
<dbReference type="HAMAP" id="MF_01345_A">
    <property type="entry name" value="Ribosomal_uS17_A"/>
    <property type="match status" value="1"/>
</dbReference>
<evidence type="ECO:0000256" key="5">
    <source>
        <dbReference type="ARBA" id="ARBA00023274"/>
    </source>
</evidence>
<dbReference type="Pfam" id="PF00366">
    <property type="entry name" value="Ribosomal_S17"/>
    <property type="match status" value="1"/>
</dbReference>